<feature type="compositionally biased region" description="Basic and acidic residues" evidence="1">
    <location>
        <begin position="17"/>
        <end position="41"/>
    </location>
</feature>
<gene>
    <name evidence="2" type="ORF">NDU88_007362</name>
</gene>
<evidence type="ECO:0000256" key="1">
    <source>
        <dbReference type="SAM" id="MobiDB-lite"/>
    </source>
</evidence>
<evidence type="ECO:0000313" key="2">
    <source>
        <dbReference type="EMBL" id="KAJ1119176.1"/>
    </source>
</evidence>
<dbReference type="EMBL" id="JANPWB010000012">
    <property type="protein sequence ID" value="KAJ1119176.1"/>
    <property type="molecule type" value="Genomic_DNA"/>
</dbReference>
<comment type="caution">
    <text evidence="2">The sequence shown here is derived from an EMBL/GenBank/DDBJ whole genome shotgun (WGS) entry which is preliminary data.</text>
</comment>
<accession>A0AAV7NTE2</accession>
<reference evidence="2" key="1">
    <citation type="journal article" date="2022" name="bioRxiv">
        <title>Sequencing and chromosome-scale assembly of the giantPleurodeles waltlgenome.</title>
        <authorList>
            <person name="Brown T."/>
            <person name="Elewa A."/>
            <person name="Iarovenko S."/>
            <person name="Subramanian E."/>
            <person name="Araus A.J."/>
            <person name="Petzold A."/>
            <person name="Susuki M."/>
            <person name="Suzuki K.-i.T."/>
            <person name="Hayashi T."/>
            <person name="Toyoda A."/>
            <person name="Oliveira C."/>
            <person name="Osipova E."/>
            <person name="Leigh N.D."/>
            <person name="Simon A."/>
            <person name="Yun M.H."/>
        </authorList>
    </citation>
    <scope>NUCLEOTIDE SEQUENCE</scope>
    <source>
        <strain evidence="2">20211129_DDA</strain>
        <tissue evidence="2">Liver</tissue>
    </source>
</reference>
<organism evidence="2 3">
    <name type="scientific">Pleurodeles waltl</name>
    <name type="common">Iberian ribbed newt</name>
    <dbReference type="NCBI Taxonomy" id="8319"/>
    <lineage>
        <taxon>Eukaryota</taxon>
        <taxon>Metazoa</taxon>
        <taxon>Chordata</taxon>
        <taxon>Craniata</taxon>
        <taxon>Vertebrata</taxon>
        <taxon>Euteleostomi</taxon>
        <taxon>Amphibia</taxon>
        <taxon>Batrachia</taxon>
        <taxon>Caudata</taxon>
        <taxon>Salamandroidea</taxon>
        <taxon>Salamandridae</taxon>
        <taxon>Pleurodelinae</taxon>
        <taxon>Pleurodeles</taxon>
    </lineage>
</organism>
<feature type="region of interest" description="Disordered" evidence="1">
    <location>
        <begin position="1"/>
        <end position="41"/>
    </location>
</feature>
<dbReference type="AlphaFoldDB" id="A0AAV7NTE2"/>
<sequence>MVRTKDRHTQQTNKMDNYAKVRRPDDPGGAGEMRDQGSERVPSRELLLSKIMAAIHDLKGFLLTGEDTLLGTPRCTGNKRDGDMGFLLTGKDTLLGTPRCTGNKRDGDMGPYLVETRPSWDVAEFSLFCFPLGRNPVLGARFQGLSGIRSSFCFLRAFSRRSRVSVGVFSCFSSARA</sequence>
<proteinExistence type="predicted"/>
<keyword evidence="3" id="KW-1185">Reference proteome</keyword>
<dbReference type="Proteomes" id="UP001066276">
    <property type="component" value="Chromosome 8"/>
</dbReference>
<protein>
    <submittedName>
        <fullName evidence="2">Uncharacterized protein</fullName>
    </submittedName>
</protein>
<evidence type="ECO:0000313" key="3">
    <source>
        <dbReference type="Proteomes" id="UP001066276"/>
    </source>
</evidence>
<name>A0AAV7NTE2_PLEWA</name>